<name>A0ABP9U7B1_9BACT</name>
<feature type="domain" description="NusG-like N-terminal" evidence="7">
    <location>
        <begin position="11"/>
        <end position="152"/>
    </location>
</feature>
<evidence type="ECO:0000313" key="8">
    <source>
        <dbReference type="EMBL" id="GAA5414694.1"/>
    </source>
</evidence>
<dbReference type="EMBL" id="BAABQM010000002">
    <property type="protein sequence ID" value="GAA5414694.1"/>
    <property type="molecule type" value="Genomic_DNA"/>
</dbReference>
<dbReference type="HAMAP" id="MF_00948">
    <property type="entry name" value="NusG"/>
    <property type="match status" value="1"/>
</dbReference>
<dbReference type="SMART" id="SM00738">
    <property type="entry name" value="NGN"/>
    <property type="match status" value="1"/>
</dbReference>
<evidence type="ECO:0000256" key="6">
    <source>
        <dbReference type="NCBIfam" id="TIGR01956"/>
    </source>
</evidence>
<dbReference type="InterPro" id="IPR010216">
    <property type="entry name" value="Transcrpt_antiterm_NusG_myco"/>
</dbReference>
<dbReference type="RefSeq" id="WP_353289855.1">
    <property type="nucleotide sequence ID" value="NZ_BAABQM010000002.1"/>
</dbReference>
<dbReference type="InterPro" id="IPR043425">
    <property type="entry name" value="NusG-like"/>
</dbReference>
<dbReference type="Pfam" id="PF02357">
    <property type="entry name" value="NusG"/>
    <property type="match status" value="1"/>
</dbReference>
<dbReference type="Proteomes" id="UP001449582">
    <property type="component" value="Unassembled WGS sequence"/>
</dbReference>
<organism evidence="8 9">
    <name type="scientific">Ureaplasma ceti</name>
    <dbReference type="NCBI Taxonomy" id="3119530"/>
    <lineage>
        <taxon>Bacteria</taxon>
        <taxon>Bacillati</taxon>
        <taxon>Mycoplasmatota</taxon>
        <taxon>Mycoplasmoidales</taxon>
        <taxon>Mycoplasmoidaceae</taxon>
        <taxon>Ureaplasma</taxon>
    </lineage>
</organism>
<keyword evidence="4 5" id="KW-0804">Transcription</keyword>
<dbReference type="InterPro" id="IPR008991">
    <property type="entry name" value="Translation_prot_SH3-like_sf"/>
</dbReference>
<dbReference type="PANTHER" id="PTHR30265">
    <property type="entry name" value="RHO-INTERACTING TRANSCRIPTION TERMINATION FACTOR NUSG"/>
    <property type="match status" value="1"/>
</dbReference>
<keyword evidence="3 5" id="KW-0805">Transcription regulation</keyword>
<proteinExistence type="inferred from homology"/>
<dbReference type="InterPro" id="IPR047050">
    <property type="entry name" value="NGN"/>
</dbReference>
<reference evidence="8" key="1">
    <citation type="submission" date="2024-02" db="EMBL/GenBank/DDBJ databases">
        <title>Draft genome sequence of new strains in genus Ureaplasma.</title>
        <authorList>
            <person name="Nakajima Y."/>
            <person name="Segawa T."/>
        </authorList>
    </citation>
    <scope>NUCLEOTIDE SEQUENCE [LARGE SCALE GENOMIC DNA]</scope>
    <source>
        <strain evidence="8">OM1</strain>
    </source>
</reference>
<dbReference type="Gene3D" id="2.30.30.30">
    <property type="match status" value="1"/>
</dbReference>
<dbReference type="CDD" id="cd06091">
    <property type="entry name" value="KOW_NusG"/>
    <property type="match status" value="1"/>
</dbReference>
<sequence>MSKLEISPITGPQWYIITAVSGNEDSVVNNLKGKIASYGYSDRVEDIKIIKEKVVTIEEFNVDNAPASLGRKQKNVIWKTIEKNGKTVYQKIKTEEKNKFNGYIFIKMLMDDEIWFIIRNTQMVTGIIGSSGKNTKPIPVSSEEIERILNANSENAAEIIEAEKERGKNVMNVYQEADAVILETSLYEAPFGVGAQVKVIGQHMTGDVGYVRSLNDNKGIATVELEMFGRNSLVDFDYSDLEEIEE</sequence>
<keyword evidence="1 5" id="KW-0806">Transcription termination</keyword>
<comment type="caution">
    <text evidence="8">The sequence shown here is derived from an EMBL/GenBank/DDBJ whole genome shotgun (WGS) entry which is preliminary data.</text>
</comment>
<protein>
    <recommendedName>
        <fullName evidence="5 6">Transcription termination/antitermination protein NusG</fullName>
    </recommendedName>
</protein>
<dbReference type="CDD" id="cd09891">
    <property type="entry name" value="NGN_Bact_1"/>
    <property type="match status" value="1"/>
</dbReference>
<dbReference type="Gene3D" id="3.30.70.940">
    <property type="entry name" value="NusG, N-terminal domain"/>
    <property type="match status" value="1"/>
</dbReference>
<keyword evidence="2 5" id="KW-0889">Transcription antitermination</keyword>
<evidence type="ECO:0000259" key="7">
    <source>
        <dbReference type="SMART" id="SM00738"/>
    </source>
</evidence>
<accession>A0ABP9U7B1</accession>
<dbReference type="PANTHER" id="PTHR30265:SF2">
    <property type="entry name" value="TRANSCRIPTION TERMINATION_ANTITERMINATION PROTEIN NUSG"/>
    <property type="match status" value="1"/>
</dbReference>
<evidence type="ECO:0000313" key="9">
    <source>
        <dbReference type="Proteomes" id="UP001449582"/>
    </source>
</evidence>
<comment type="similarity">
    <text evidence="5">Belongs to the NusG family.</text>
</comment>
<evidence type="ECO:0000256" key="4">
    <source>
        <dbReference type="ARBA" id="ARBA00023163"/>
    </source>
</evidence>
<comment type="function">
    <text evidence="5">Participates in transcription elongation, termination and antitermination.</text>
</comment>
<evidence type="ECO:0000256" key="3">
    <source>
        <dbReference type="ARBA" id="ARBA00023015"/>
    </source>
</evidence>
<evidence type="ECO:0000256" key="1">
    <source>
        <dbReference type="ARBA" id="ARBA00022472"/>
    </source>
</evidence>
<gene>
    <name evidence="5 8" type="primary">nusG</name>
    <name evidence="8" type="ORF">UREOM_4050</name>
</gene>
<dbReference type="InterPro" id="IPR001062">
    <property type="entry name" value="Transcrpt_antiterm_NusG"/>
</dbReference>
<dbReference type="InterPro" id="IPR006645">
    <property type="entry name" value="NGN-like_dom"/>
</dbReference>
<dbReference type="InterPro" id="IPR036735">
    <property type="entry name" value="NGN_dom_sf"/>
</dbReference>
<dbReference type="SUPFAM" id="SSF82679">
    <property type="entry name" value="N-utilization substance G protein NusG, N-terminal domain"/>
    <property type="match status" value="1"/>
</dbReference>
<dbReference type="InterPro" id="IPR014722">
    <property type="entry name" value="Rib_uL2_dom2"/>
</dbReference>
<dbReference type="NCBIfam" id="TIGR01956">
    <property type="entry name" value="NusG_myco"/>
    <property type="match status" value="1"/>
</dbReference>
<evidence type="ECO:0000256" key="5">
    <source>
        <dbReference type="HAMAP-Rule" id="MF_00948"/>
    </source>
</evidence>
<evidence type="ECO:0000256" key="2">
    <source>
        <dbReference type="ARBA" id="ARBA00022814"/>
    </source>
</evidence>
<keyword evidence="9" id="KW-1185">Reference proteome</keyword>
<dbReference type="SUPFAM" id="SSF50104">
    <property type="entry name" value="Translation proteins SH3-like domain"/>
    <property type="match status" value="1"/>
</dbReference>